<evidence type="ECO:0000313" key="2">
    <source>
        <dbReference type="EMBL" id="MYC97330.1"/>
    </source>
</evidence>
<feature type="region of interest" description="Disordered" evidence="1">
    <location>
        <begin position="327"/>
        <end position="348"/>
    </location>
</feature>
<reference evidence="2" key="1">
    <citation type="submission" date="2019-09" db="EMBL/GenBank/DDBJ databases">
        <title>Characterisation of the sponge microbiome using genome-centric metagenomics.</title>
        <authorList>
            <person name="Engelberts J.P."/>
            <person name="Robbins S.J."/>
            <person name="De Goeij J.M."/>
            <person name="Aranda M."/>
            <person name="Bell S.C."/>
            <person name="Webster N.S."/>
        </authorList>
    </citation>
    <scope>NUCLEOTIDE SEQUENCE</scope>
    <source>
        <strain evidence="2">SB0661_bin_32</strain>
    </source>
</reference>
<sequence length="673" mass="74526">MTSLDDRYSGQVPWWWEEVDPNRTGVSGDFAKEFKNETVKEPGVFAADHIPAEASLLVREAIQNSWDAARERYAETAQQQEGGSEPFAVRFRFREITDASRDSFCDQMGLIDLAERITEMRHTSGKNPRGDLGLSEQDCLTNLHDSQWLRVLHLVEEHGGGMDGPWQGGRSKLWRAMCSLGMTRETAGHGGSYGYGKAGLIRGSAIRTVFAYTCFREHPDDPGVTRRLLGMTYWGSHGLRGSDYTGTRWFGQPTRDGGRMPFANEDADEMARRLGIETRDSSQRAQLGTTLVVLDPTVTPDDVLRAAERHWWPALEDDDIDFSVSVVDESSADDERHPQPSRNPDLKPFIDSYERALSPPDVSPADSDRWRVHQLSPVPTFGKPGTLALIADGSDSDNWTLPDIGANGGANDGDSWEHRSLVALVRGPRMVVEYWDKRRASPYVRGTFVATPEVDDAFRATEPKAHDAWHDDWVSGDVPEEAAKLARTVLNAILRHVDRFRRDLKLTPPPNRELKMDVWDDLARMLDGAGRGGDPTPPPPAAPRYFSIQPGGKLAADPDGRVHYAGIATVGWNEDYLPQNADTVTVDVRVRFNFDGADRKEAVRAEMEVEAPSGFVEVDPGSGRFRGRIAVDESASFQYLSESYDPEWTGTLTVEADIAESAAATPGSGDEGL</sequence>
<proteinExistence type="predicted"/>
<accession>A0A6B1DB97</accession>
<name>A0A6B1DB97_9CHLR</name>
<dbReference type="AlphaFoldDB" id="A0A6B1DB97"/>
<protein>
    <submittedName>
        <fullName evidence="2">Uncharacterized protein</fullName>
    </submittedName>
</protein>
<comment type="caution">
    <text evidence="2">The sequence shown here is derived from an EMBL/GenBank/DDBJ whole genome shotgun (WGS) entry which is preliminary data.</text>
</comment>
<dbReference type="EMBL" id="VXMH01000113">
    <property type="protein sequence ID" value="MYC97330.1"/>
    <property type="molecule type" value="Genomic_DNA"/>
</dbReference>
<organism evidence="2">
    <name type="scientific">Caldilineaceae bacterium SB0661_bin_32</name>
    <dbReference type="NCBI Taxonomy" id="2605255"/>
    <lineage>
        <taxon>Bacteria</taxon>
        <taxon>Bacillati</taxon>
        <taxon>Chloroflexota</taxon>
        <taxon>Caldilineae</taxon>
        <taxon>Caldilineales</taxon>
        <taxon>Caldilineaceae</taxon>
    </lineage>
</organism>
<evidence type="ECO:0000256" key="1">
    <source>
        <dbReference type="SAM" id="MobiDB-lite"/>
    </source>
</evidence>
<gene>
    <name evidence="2" type="ORF">F4X14_20440</name>
</gene>